<reference evidence="1" key="1">
    <citation type="submission" date="2020-04" db="EMBL/GenBank/DDBJ databases">
        <authorList>
            <person name="Zhang T."/>
        </authorList>
    </citation>
    <scope>NUCLEOTIDE SEQUENCE</scope>
    <source>
        <strain evidence="1">HKST-UBA09</strain>
    </source>
</reference>
<name>A0A955L9G3_9BACT</name>
<dbReference type="EMBL" id="JAGQLF010000008">
    <property type="protein sequence ID" value="MCA9386600.1"/>
    <property type="molecule type" value="Genomic_DNA"/>
</dbReference>
<comment type="caution">
    <text evidence="1">The sequence shown here is derived from an EMBL/GenBank/DDBJ whole genome shotgun (WGS) entry which is preliminary data.</text>
</comment>
<gene>
    <name evidence="1" type="ORF">KC669_01055</name>
</gene>
<evidence type="ECO:0000313" key="1">
    <source>
        <dbReference type="EMBL" id="MCA9386600.1"/>
    </source>
</evidence>
<evidence type="ECO:0000313" key="2">
    <source>
        <dbReference type="Proteomes" id="UP000714915"/>
    </source>
</evidence>
<reference evidence="1" key="2">
    <citation type="journal article" date="2021" name="Microbiome">
        <title>Successional dynamics and alternative stable states in a saline activated sludge microbial community over 9 years.</title>
        <authorList>
            <person name="Wang Y."/>
            <person name="Ye J."/>
            <person name="Ju F."/>
            <person name="Liu L."/>
            <person name="Boyd J.A."/>
            <person name="Deng Y."/>
            <person name="Parks D.H."/>
            <person name="Jiang X."/>
            <person name="Yin X."/>
            <person name="Woodcroft B.J."/>
            <person name="Tyson G.W."/>
            <person name="Hugenholtz P."/>
            <person name="Polz M.F."/>
            <person name="Zhang T."/>
        </authorList>
    </citation>
    <scope>NUCLEOTIDE SEQUENCE</scope>
    <source>
        <strain evidence="1">HKST-UBA09</strain>
    </source>
</reference>
<proteinExistence type="predicted"/>
<sequence length="319" mass="36544">MALEFFKQKSIEDFLRPSPESFLEKHPQALRKLKNALRRINFKFKGNFVVDLTMPNWVGGYFNLVDTIAINPWLLLYGTEKDIAHVLFHEGLHAGVYTETGVDDEALVEAMTKKKMAEVYGGASFKSGYDDMVSDFNQYFGDMNFSELSEMIESGDEQTFDNLLEVMVVNPSLGEEDYESLDWEEIKRRLGRMWGVLQKLFPRMMNSIAGKNVGPHAGTDVSLHHFKLDSLLEKTAKRVLGEQTGLINKIITDITKEGEENLDKELIKQEFFKLGLGYLYDTDPEFIDEQIDKFVDYHNTIKFIKNFDFSSVVSLSIPA</sequence>
<dbReference type="Proteomes" id="UP000714915">
    <property type="component" value="Unassembled WGS sequence"/>
</dbReference>
<accession>A0A955L9G3</accession>
<protein>
    <submittedName>
        <fullName evidence="1">Uncharacterized protein</fullName>
    </submittedName>
</protein>
<dbReference type="AlphaFoldDB" id="A0A955L9G3"/>
<organism evidence="1 2">
    <name type="scientific">Candidatus Dojkabacteria bacterium</name>
    <dbReference type="NCBI Taxonomy" id="2099670"/>
    <lineage>
        <taxon>Bacteria</taxon>
        <taxon>Candidatus Dojkabacteria</taxon>
    </lineage>
</organism>